<feature type="transmembrane region" description="Helical" evidence="1">
    <location>
        <begin position="26"/>
        <end position="45"/>
    </location>
</feature>
<feature type="domain" description="DUF6535" evidence="2">
    <location>
        <begin position="1"/>
        <end position="183"/>
    </location>
</feature>
<organism evidence="3 4">
    <name type="scientific">Neolentinus lepideus HHB14362 ss-1</name>
    <dbReference type="NCBI Taxonomy" id="1314782"/>
    <lineage>
        <taxon>Eukaryota</taxon>
        <taxon>Fungi</taxon>
        <taxon>Dikarya</taxon>
        <taxon>Basidiomycota</taxon>
        <taxon>Agaricomycotina</taxon>
        <taxon>Agaricomycetes</taxon>
        <taxon>Gloeophyllales</taxon>
        <taxon>Gloeophyllaceae</taxon>
        <taxon>Neolentinus</taxon>
    </lineage>
</organism>
<gene>
    <name evidence="3" type="ORF">NEOLEDRAFT_1048856</name>
</gene>
<dbReference type="InParanoid" id="A0A165QPX5"/>
<accession>A0A165QPX5</accession>
<evidence type="ECO:0000313" key="4">
    <source>
        <dbReference type="Proteomes" id="UP000076761"/>
    </source>
</evidence>
<keyword evidence="4" id="KW-1185">Reference proteome</keyword>
<feature type="non-terminal residue" evidence="3">
    <location>
        <position position="1"/>
    </location>
</feature>
<keyword evidence="1" id="KW-0812">Transmembrane</keyword>
<dbReference type="OrthoDB" id="3221808at2759"/>
<feature type="non-terminal residue" evidence="3">
    <location>
        <position position="185"/>
    </location>
</feature>
<dbReference type="AlphaFoldDB" id="A0A165QPX5"/>
<dbReference type="EMBL" id="KV425592">
    <property type="protein sequence ID" value="KZT22716.1"/>
    <property type="molecule type" value="Genomic_DNA"/>
</dbReference>
<evidence type="ECO:0000256" key="1">
    <source>
        <dbReference type="SAM" id="Phobius"/>
    </source>
</evidence>
<evidence type="ECO:0000259" key="2">
    <source>
        <dbReference type="Pfam" id="PF20153"/>
    </source>
</evidence>
<name>A0A165QPX5_9AGAM</name>
<dbReference type="STRING" id="1314782.A0A165QPX5"/>
<dbReference type="Pfam" id="PF20153">
    <property type="entry name" value="DUF6535"/>
    <property type="match status" value="1"/>
</dbReference>
<reference evidence="3 4" key="1">
    <citation type="journal article" date="2016" name="Mol. Biol. Evol.">
        <title>Comparative Genomics of Early-Diverging Mushroom-Forming Fungi Provides Insights into the Origins of Lignocellulose Decay Capabilities.</title>
        <authorList>
            <person name="Nagy L.G."/>
            <person name="Riley R."/>
            <person name="Tritt A."/>
            <person name="Adam C."/>
            <person name="Daum C."/>
            <person name="Floudas D."/>
            <person name="Sun H."/>
            <person name="Yadav J.S."/>
            <person name="Pangilinan J."/>
            <person name="Larsson K.H."/>
            <person name="Matsuura K."/>
            <person name="Barry K."/>
            <person name="Labutti K."/>
            <person name="Kuo R."/>
            <person name="Ohm R.A."/>
            <person name="Bhattacharya S.S."/>
            <person name="Shirouzu T."/>
            <person name="Yoshinaga Y."/>
            <person name="Martin F.M."/>
            <person name="Grigoriev I.V."/>
            <person name="Hibbett D.S."/>
        </authorList>
    </citation>
    <scope>NUCLEOTIDE SEQUENCE [LARGE SCALE GENOMIC DNA]</scope>
    <source>
        <strain evidence="3 4">HHB14362 ss-1</strain>
    </source>
</reference>
<proteinExistence type="predicted"/>
<feature type="transmembrane region" description="Helical" evidence="1">
    <location>
        <begin position="162"/>
        <end position="184"/>
    </location>
</feature>
<feature type="transmembrane region" description="Helical" evidence="1">
    <location>
        <begin position="98"/>
        <end position="121"/>
    </location>
</feature>
<sequence length="185" mass="20789">WSKCMQRVKDHDEKLVSNWKEDMDNLLVFAGLLSAVLAAFIMEAFKLLQQDTGAVGNELLLQISQQVSSFRINNGYINSTLLSSVAPGAPFDPPAEAIVINVMWFASLVCSLSAASVAIIIKQWLHQYADWPLDSPRDSLQLRQLRWMGLSKWGFRRFIDSLSLLLEAALGLFFVGLLVFVWTLN</sequence>
<dbReference type="Proteomes" id="UP000076761">
    <property type="component" value="Unassembled WGS sequence"/>
</dbReference>
<keyword evidence="1" id="KW-1133">Transmembrane helix</keyword>
<evidence type="ECO:0000313" key="3">
    <source>
        <dbReference type="EMBL" id="KZT22716.1"/>
    </source>
</evidence>
<keyword evidence="1" id="KW-0472">Membrane</keyword>
<protein>
    <recommendedName>
        <fullName evidence="2">DUF6535 domain-containing protein</fullName>
    </recommendedName>
</protein>
<dbReference type="InterPro" id="IPR045338">
    <property type="entry name" value="DUF6535"/>
</dbReference>